<evidence type="ECO:0000313" key="3">
    <source>
        <dbReference type="EMBL" id="EIN03853.1"/>
    </source>
</evidence>
<feature type="signal peptide" evidence="2">
    <location>
        <begin position="1"/>
        <end position="22"/>
    </location>
</feature>
<name>R7S0W4_PUNST</name>
<dbReference type="AlphaFoldDB" id="R7S0W4"/>
<protein>
    <recommendedName>
        <fullName evidence="5">C2H2-type domain-containing protein</fullName>
    </recommendedName>
</protein>
<dbReference type="GeneID" id="18881719"/>
<gene>
    <name evidence="3" type="ORF">PUNSTDRAFT_146831</name>
</gene>
<keyword evidence="2" id="KW-0732">Signal</keyword>
<accession>R7S0W4</accession>
<feature type="compositionally biased region" description="Low complexity" evidence="1">
    <location>
        <begin position="177"/>
        <end position="188"/>
    </location>
</feature>
<keyword evidence="4" id="KW-1185">Reference proteome</keyword>
<sequence length="421" mass="44897">MQPSTPSLSFLSLVAMCAHTQSHMSGGLYEPVVTTPNEELECIVRFLAARNPVGAEPARVMAVPLGQDGGTVPGSGNQFFAGTWLQTGAEMRDSVFTHRSAFLPAFHEKHVEPDRSNRLLDTIQDKEYDPASTASSPHSFAQVNNSSLHPGYATAQNGIALWPGNVGARLNEPETAEGSSGDSEDFSSFTTFYDPLQIPRSRSSRSALVAHAANSGPNNDPVGGEGPDQYIDPQLLGPGRNDAIVSSSQLMTINGPGPPLAAAYVEAELDATLGPPGSSSFGIAAMIENGGGSPSDPAGVRGGPNQVIVASFKKLCLRRAAASYPNPFQRADKKHICPVCAEKGVERAYSRKKEYYRHYRDHHTGSSRLHCPVAGCKKTFLPGRLYLRAKHVNDVHGDALSVLSSETDCTVFSFLSSQMDG</sequence>
<organism evidence="3 4">
    <name type="scientific">Punctularia strigosozonata (strain HHB-11173)</name>
    <name type="common">White-rot fungus</name>
    <dbReference type="NCBI Taxonomy" id="741275"/>
    <lineage>
        <taxon>Eukaryota</taxon>
        <taxon>Fungi</taxon>
        <taxon>Dikarya</taxon>
        <taxon>Basidiomycota</taxon>
        <taxon>Agaricomycotina</taxon>
        <taxon>Agaricomycetes</taxon>
        <taxon>Corticiales</taxon>
        <taxon>Punctulariaceae</taxon>
        <taxon>Punctularia</taxon>
    </lineage>
</organism>
<feature type="region of interest" description="Disordered" evidence="1">
    <location>
        <begin position="165"/>
        <end position="188"/>
    </location>
</feature>
<dbReference type="EMBL" id="JH687558">
    <property type="protein sequence ID" value="EIN03853.1"/>
    <property type="molecule type" value="Genomic_DNA"/>
</dbReference>
<evidence type="ECO:0000256" key="1">
    <source>
        <dbReference type="SAM" id="MobiDB-lite"/>
    </source>
</evidence>
<dbReference type="HOGENOM" id="CLU_652353_0_0_1"/>
<dbReference type="Gene3D" id="3.30.160.60">
    <property type="entry name" value="Classic Zinc Finger"/>
    <property type="match status" value="1"/>
</dbReference>
<evidence type="ECO:0000313" key="4">
    <source>
        <dbReference type="Proteomes" id="UP000054196"/>
    </source>
</evidence>
<dbReference type="Proteomes" id="UP000054196">
    <property type="component" value="Unassembled WGS sequence"/>
</dbReference>
<evidence type="ECO:0008006" key="5">
    <source>
        <dbReference type="Google" id="ProtNLM"/>
    </source>
</evidence>
<proteinExistence type="predicted"/>
<dbReference type="RefSeq" id="XP_007388911.1">
    <property type="nucleotide sequence ID" value="XM_007388849.1"/>
</dbReference>
<dbReference type="KEGG" id="psq:PUNSTDRAFT_146831"/>
<reference evidence="4" key="1">
    <citation type="journal article" date="2012" name="Science">
        <title>The Paleozoic origin of enzymatic lignin decomposition reconstructed from 31 fungal genomes.</title>
        <authorList>
            <person name="Floudas D."/>
            <person name="Binder M."/>
            <person name="Riley R."/>
            <person name="Barry K."/>
            <person name="Blanchette R.A."/>
            <person name="Henrissat B."/>
            <person name="Martinez A.T."/>
            <person name="Otillar R."/>
            <person name="Spatafora J.W."/>
            <person name="Yadav J.S."/>
            <person name="Aerts A."/>
            <person name="Benoit I."/>
            <person name="Boyd A."/>
            <person name="Carlson A."/>
            <person name="Copeland A."/>
            <person name="Coutinho P.M."/>
            <person name="de Vries R.P."/>
            <person name="Ferreira P."/>
            <person name="Findley K."/>
            <person name="Foster B."/>
            <person name="Gaskell J."/>
            <person name="Glotzer D."/>
            <person name="Gorecki P."/>
            <person name="Heitman J."/>
            <person name="Hesse C."/>
            <person name="Hori C."/>
            <person name="Igarashi K."/>
            <person name="Jurgens J.A."/>
            <person name="Kallen N."/>
            <person name="Kersten P."/>
            <person name="Kohler A."/>
            <person name="Kuees U."/>
            <person name="Kumar T.K.A."/>
            <person name="Kuo A."/>
            <person name="LaButti K."/>
            <person name="Larrondo L.F."/>
            <person name="Lindquist E."/>
            <person name="Ling A."/>
            <person name="Lombard V."/>
            <person name="Lucas S."/>
            <person name="Lundell T."/>
            <person name="Martin R."/>
            <person name="McLaughlin D.J."/>
            <person name="Morgenstern I."/>
            <person name="Morin E."/>
            <person name="Murat C."/>
            <person name="Nagy L.G."/>
            <person name="Nolan M."/>
            <person name="Ohm R.A."/>
            <person name="Patyshakuliyeva A."/>
            <person name="Rokas A."/>
            <person name="Ruiz-Duenas F.J."/>
            <person name="Sabat G."/>
            <person name="Salamov A."/>
            <person name="Samejima M."/>
            <person name="Schmutz J."/>
            <person name="Slot J.C."/>
            <person name="St John F."/>
            <person name="Stenlid J."/>
            <person name="Sun H."/>
            <person name="Sun S."/>
            <person name="Syed K."/>
            <person name="Tsang A."/>
            <person name="Wiebenga A."/>
            <person name="Young D."/>
            <person name="Pisabarro A."/>
            <person name="Eastwood D.C."/>
            <person name="Martin F."/>
            <person name="Cullen D."/>
            <person name="Grigoriev I.V."/>
            <person name="Hibbett D.S."/>
        </authorList>
    </citation>
    <scope>NUCLEOTIDE SEQUENCE [LARGE SCALE GENOMIC DNA]</scope>
    <source>
        <strain evidence="4">HHB-11173 SS5</strain>
    </source>
</reference>
<evidence type="ECO:0000256" key="2">
    <source>
        <dbReference type="SAM" id="SignalP"/>
    </source>
</evidence>
<feature type="region of interest" description="Disordered" evidence="1">
    <location>
        <begin position="204"/>
        <end position="238"/>
    </location>
</feature>
<feature type="chain" id="PRO_5004455417" description="C2H2-type domain-containing protein" evidence="2">
    <location>
        <begin position="23"/>
        <end position="421"/>
    </location>
</feature>